<dbReference type="SUPFAM" id="SSF52374">
    <property type="entry name" value="Nucleotidylyl transferase"/>
    <property type="match status" value="1"/>
</dbReference>
<dbReference type="PRINTS" id="PR01040">
    <property type="entry name" value="TRNASYNTHTYR"/>
</dbReference>
<organism evidence="10 11">
    <name type="scientific">Candidatus Iainarchaeum sp</name>
    <dbReference type="NCBI Taxonomy" id="3101447"/>
    <lineage>
        <taxon>Archaea</taxon>
        <taxon>Candidatus Iainarchaeota</taxon>
        <taxon>Candidatus Iainarchaeia</taxon>
        <taxon>Candidatus Iainarchaeales</taxon>
        <taxon>Candidatus Iainarchaeaceae</taxon>
        <taxon>Candidatus Iainarchaeum</taxon>
    </lineage>
</organism>
<dbReference type="Proteomes" id="UP000675968">
    <property type="component" value="Unassembled WGS sequence"/>
</dbReference>
<name>A0A8T4L4M7_9ARCH</name>
<dbReference type="PANTHER" id="PTHR46264:SF4">
    <property type="entry name" value="TYROSINE--TRNA LIGASE, CYTOPLASMIC"/>
    <property type="match status" value="1"/>
</dbReference>
<dbReference type="InterPro" id="IPR002307">
    <property type="entry name" value="Tyr-tRNA-ligase"/>
</dbReference>
<dbReference type="GO" id="GO:0004831">
    <property type="term" value="F:tyrosine-tRNA ligase activity"/>
    <property type="evidence" value="ECO:0007669"/>
    <property type="project" value="UniProtKB-UniRule"/>
</dbReference>
<reference evidence="10" key="2">
    <citation type="submission" date="2021-05" db="EMBL/GenBank/DDBJ databases">
        <title>Protein family content uncovers lineage relationships and bacterial pathway maintenance mechanisms in DPANN archaea.</title>
        <authorList>
            <person name="Castelle C.J."/>
            <person name="Meheust R."/>
            <person name="Jaffe A.L."/>
            <person name="Seitz K."/>
            <person name="Gong X."/>
            <person name="Baker B.J."/>
            <person name="Banfield J.F."/>
        </authorList>
    </citation>
    <scope>NUCLEOTIDE SEQUENCE</scope>
    <source>
        <strain evidence="10">RIFCSPLOWO2_01_FULL_AR10_48_17</strain>
    </source>
</reference>
<dbReference type="GO" id="GO:0005524">
    <property type="term" value="F:ATP binding"/>
    <property type="evidence" value="ECO:0007669"/>
    <property type="project" value="UniProtKB-KW"/>
</dbReference>
<dbReference type="Pfam" id="PF00579">
    <property type="entry name" value="tRNA-synt_1b"/>
    <property type="match status" value="1"/>
</dbReference>
<dbReference type="EMBL" id="JAGVWC010000010">
    <property type="protein sequence ID" value="MBS3061781.1"/>
    <property type="molecule type" value="Genomic_DNA"/>
</dbReference>
<evidence type="ECO:0000256" key="7">
    <source>
        <dbReference type="ARBA" id="ARBA00048248"/>
    </source>
</evidence>
<dbReference type="PANTHER" id="PTHR46264">
    <property type="entry name" value="TYROSINE-TRNA LIGASE"/>
    <property type="match status" value="1"/>
</dbReference>
<dbReference type="GO" id="GO:0006437">
    <property type="term" value="P:tyrosyl-tRNA aminoacylation"/>
    <property type="evidence" value="ECO:0007669"/>
    <property type="project" value="UniProtKB-UniRule"/>
</dbReference>
<evidence type="ECO:0000313" key="10">
    <source>
        <dbReference type="EMBL" id="MBS3061781.1"/>
    </source>
</evidence>
<evidence type="ECO:0000256" key="3">
    <source>
        <dbReference type="ARBA" id="ARBA00022741"/>
    </source>
</evidence>
<dbReference type="InterPro" id="IPR050489">
    <property type="entry name" value="Tyr-tRNA_synthase"/>
</dbReference>
<dbReference type="Gene3D" id="3.40.50.620">
    <property type="entry name" value="HUPs"/>
    <property type="match status" value="1"/>
</dbReference>
<evidence type="ECO:0000256" key="5">
    <source>
        <dbReference type="ARBA" id="ARBA00022917"/>
    </source>
</evidence>
<evidence type="ECO:0000256" key="6">
    <source>
        <dbReference type="ARBA" id="ARBA00023146"/>
    </source>
</evidence>
<reference evidence="10" key="1">
    <citation type="submission" date="2021-03" db="EMBL/GenBank/DDBJ databases">
        <authorList>
            <person name="Jaffe A."/>
        </authorList>
    </citation>
    <scope>NUCLEOTIDE SEQUENCE</scope>
    <source>
        <strain evidence="10">RIFCSPLOWO2_01_FULL_AR10_48_17</strain>
    </source>
</reference>
<proteinExistence type="inferred from homology"/>
<dbReference type="GO" id="GO:0005737">
    <property type="term" value="C:cytoplasm"/>
    <property type="evidence" value="ECO:0007669"/>
    <property type="project" value="UniProtKB-UniRule"/>
</dbReference>
<evidence type="ECO:0000256" key="4">
    <source>
        <dbReference type="ARBA" id="ARBA00022840"/>
    </source>
</evidence>
<dbReference type="InterPro" id="IPR023617">
    <property type="entry name" value="Tyr-tRNA-ligase_arc/euk-type"/>
</dbReference>
<keyword evidence="5 9" id="KW-0648">Protein biosynthesis</keyword>
<evidence type="ECO:0000256" key="1">
    <source>
        <dbReference type="ARBA" id="ARBA00013160"/>
    </source>
</evidence>
<dbReference type="InterPro" id="IPR014729">
    <property type="entry name" value="Rossmann-like_a/b/a_fold"/>
</dbReference>
<sequence length="344" mass="38764">MKQTPEERLRLVTRNTAEIITREELNQLLKTKERPVIYLGVSITGRPHVGYFVWATKVADFLKAGFKVKILLADVHGAMDNCPWEVLEKRFEYYNIVIKGMLKSAGADLTQLEIIKGSSFQLEKNYVLDLLKFSTQTTVHDALKAASEVVKMGDNPKVSGLIYPMLQALDEQYLDVDIQFGGTDQRKIMVFARENLPILGYRPRIELMLPLIPGLTQTGKMSSSEPNSKIDLLETTTDIKTKLNKAYCPEKQIEGNGVMALCQFVIMPKKEDEKKTLIIKRPEKFGGDASYSTYAELEKAFVSGALHPMDLKTAVASEIDQLVAPIRKDFEGKEKLIQQAYPTK</sequence>
<gene>
    <name evidence="10" type="ORF">J4215_04335</name>
</gene>
<comment type="similarity">
    <text evidence="9">Belongs to the class-I aminoacyl-tRNA synthetase family.</text>
</comment>
<evidence type="ECO:0000313" key="11">
    <source>
        <dbReference type="Proteomes" id="UP000675968"/>
    </source>
</evidence>
<accession>A0A8T4L4M7</accession>
<dbReference type="Gene3D" id="1.10.240.10">
    <property type="entry name" value="Tyrosyl-Transfer RNA Synthetase"/>
    <property type="match status" value="1"/>
</dbReference>
<dbReference type="AlphaFoldDB" id="A0A8T4L4M7"/>
<keyword evidence="4 9" id="KW-0067">ATP-binding</keyword>
<evidence type="ECO:0000256" key="8">
    <source>
        <dbReference type="NCBIfam" id="TIGR00234"/>
    </source>
</evidence>
<evidence type="ECO:0000256" key="9">
    <source>
        <dbReference type="RuleBase" id="RU363036"/>
    </source>
</evidence>
<dbReference type="EC" id="6.1.1.1" evidence="1 8"/>
<keyword evidence="2 9" id="KW-0436">Ligase</keyword>
<keyword evidence="6 9" id="KW-0030">Aminoacyl-tRNA synthetase</keyword>
<dbReference type="NCBIfam" id="NF006330">
    <property type="entry name" value="PRK08560.1"/>
    <property type="match status" value="1"/>
</dbReference>
<evidence type="ECO:0000256" key="2">
    <source>
        <dbReference type="ARBA" id="ARBA00022598"/>
    </source>
</evidence>
<keyword evidence="3 9" id="KW-0547">Nucleotide-binding</keyword>
<comment type="caution">
    <text evidence="10">The sequence shown here is derived from an EMBL/GenBank/DDBJ whole genome shotgun (WGS) entry which is preliminary data.</text>
</comment>
<dbReference type="NCBIfam" id="TIGR00234">
    <property type="entry name" value="tyrS"/>
    <property type="match status" value="1"/>
</dbReference>
<dbReference type="InterPro" id="IPR002305">
    <property type="entry name" value="aa-tRNA-synth_Ic"/>
</dbReference>
<dbReference type="PIRSF" id="PIRSF006588">
    <property type="entry name" value="TyrRS_arch_euk"/>
    <property type="match status" value="1"/>
</dbReference>
<protein>
    <recommendedName>
        <fullName evidence="1 8">Tyrosine--tRNA ligase</fullName>
        <ecNumber evidence="1 8">6.1.1.1</ecNumber>
    </recommendedName>
</protein>
<comment type="catalytic activity">
    <reaction evidence="7">
        <text>tRNA(Tyr) + L-tyrosine + ATP = L-tyrosyl-tRNA(Tyr) + AMP + diphosphate + H(+)</text>
        <dbReference type="Rhea" id="RHEA:10220"/>
        <dbReference type="Rhea" id="RHEA-COMP:9706"/>
        <dbReference type="Rhea" id="RHEA-COMP:9707"/>
        <dbReference type="ChEBI" id="CHEBI:15378"/>
        <dbReference type="ChEBI" id="CHEBI:30616"/>
        <dbReference type="ChEBI" id="CHEBI:33019"/>
        <dbReference type="ChEBI" id="CHEBI:58315"/>
        <dbReference type="ChEBI" id="CHEBI:78442"/>
        <dbReference type="ChEBI" id="CHEBI:78536"/>
        <dbReference type="ChEBI" id="CHEBI:456215"/>
        <dbReference type="EC" id="6.1.1.1"/>
    </reaction>
</comment>
<dbReference type="FunFam" id="1.10.240.10:FF:000011">
    <property type="entry name" value="Tyrosine--tRNA ligase"/>
    <property type="match status" value="1"/>
</dbReference>